<dbReference type="Proteomes" id="UP001197093">
    <property type="component" value="Unassembled WGS sequence"/>
</dbReference>
<reference evidence="3" key="1">
    <citation type="submission" date="2023-02" db="EMBL/GenBank/DDBJ databases">
        <authorList>
            <person name="Palmer J.M."/>
        </authorList>
    </citation>
    <scope>NUCLEOTIDE SEQUENCE</scope>
    <source>
        <strain evidence="3">FW57</strain>
    </source>
</reference>
<evidence type="ECO:0000256" key="1">
    <source>
        <dbReference type="ARBA" id="ARBA00022737"/>
    </source>
</evidence>
<feature type="domain" description="NACHT" evidence="2">
    <location>
        <begin position="294"/>
        <end position="450"/>
    </location>
</feature>
<dbReference type="InterPro" id="IPR038305">
    <property type="entry name" value="HeLo_sf"/>
</dbReference>
<gene>
    <name evidence="3" type="ORF">NEMBOFW57_004589</name>
</gene>
<keyword evidence="4" id="KW-1185">Reference proteome</keyword>
<evidence type="ECO:0000313" key="3">
    <source>
        <dbReference type="EMBL" id="KAG7294514.1"/>
    </source>
</evidence>
<dbReference type="Gene3D" id="1.20.120.1020">
    <property type="entry name" value="Prion-inhibition and propagation, HeLo domain"/>
    <property type="match status" value="1"/>
</dbReference>
<dbReference type="PANTHER" id="PTHR10039">
    <property type="entry name" value="AMELOGENIN"/>
    <property type="match status" value="1"/>
</dbReference>
<name>A0AAD4I0L9_9PEZI</name>
<evidence type="ECO:0000313" key="4">
    <source>
        <dbReference type="Proteomes" id="UP001197093"/>
    </source>
</evidence>
<dbReference type="AlphaFoldDB" id="A0AAD4I0L9"/>
<organism evidence="3 4">
    <name type="scientific">Staphylotrichum longicolle</name>
    <dbReference type="NCBI Taxonomy" id="669026"/>
    <lineage>
        <taxon>Eukaryota</taxon>
        <taxon>Fungi</taxon>
        <taxon>Dikarya</taxon>
        <taxon>Ascomycota</taxon>
        <taxon>Pezizomycotina</taxon>
        <taxon>Sordariomycetes</taxon>
        <taxon>Sordariomycetidae</taxon>
        <taxon>Sordariales</taxon>
        <taxon>Chaetomiaceae</taxon>
        <taxon>Staphylotrichum</taxon>
    </lineage>
</organism>
<dbReference type="Gene3D" id="3.40.50.300">
    <property type="entry name" value="P-loop containing nucleotide triphosphate hydrolases"/>
    <property type="match status" value="1"/>
</dbReference>
<dbReference type="InterPro" id="IPR007111">
    <property type="entry name" value="NACHT_NTPase"/>
</dbReference>
<dbReference type="EMBL" id="JAHCVI010000001">
    <property type="protein sequence ID" value="KAG7294514.1"/>
    <property type="molecule type" value="Genomic_DNA"/>
</dbReference>
<sequence>MAEVAGLVLGAAGLAGLIGAFKDVVDLYSLYVDSTHLGRDYEILDTKLDIEKTMLLHWADRVGLLRTDYDPRLDARGTRESVLRTLGCIRAVLGDASQLQSKYGVKTFSVQESELASSGRVTVAAPENTHRAISGHRMEHLAHELGKLRLRRVIPEHASLKHKFRWAVRDKQQFETLIQDLSHFTTKLDGLIPAAFPSSLTQSDLQSIQDLRGLKIVLEASLGLDRHAIADTAQEAIDKKCQEKILDMLWFRTMKVREDEVKPAHAETMDWALQSPKGDDEWDDLSEWLRSGEGIYWVSGKAGSGKSTLMKRLVQHPRTQDLLLEWAGGGPYNLASFFFWYHGTPEQQSQEGLSRALLHQILSQHPSAIPKALPGMWKELSRNPGDQVILPALTETRHAFQILGSQSSELGKFCLFIDGLDEFTGDYREAIAFIKNLTANPGLKVVVSSRHIPECNAGFDGCPGLRLQDLTRRDIAKYVDDIIGEHKYMRKLLARHPAQAQRLRDELVDKSSGVFLWVVLACRSLLSGFADCDQIADLQRRVAELPQELEDMFRLMLSKVDKRHREQGAFMLRVCYALDSVPQGDKLRTFMLQYPTTKA</sequence>
<dbReference type="PROSITE" id="PS50837">
    <property type="entry name" value="NACHT"/>
    <property type="match status" value="1"/>
</dbReference>
<keyword evidence="1" id="KW-0677">Repeat</keyword>
<dbReference type="SUPFAM" id="SSF52540">
    <property type="entry name" value="P-loop containing nucleoside triphosphate hydrolases"/>
    <property type="match status" value="1"/>
</dbReference>
<dbReference type="PANTHER" id="PTHR10039:SF5">
    <property type="entry name" value="NACHT DOMAIN-CONTAINING PROTEIN"/>
    <property type="match status" value="1"/>
</dbReference>
<dbReference type="Pfam" id="PF24883">
    <property type="entry name" value="NPHP3_N"/>
    <property type="match status" value="1"/>
</dbReference>
<dbReference type="Pfam" id="PF14479">
    <property type="entry name" value="HeLo"/>
    <property type="match status" value="1"/>
</dbReference>
<dbReference type="InterPro" id="IPR029498">
    <property type="entry name" value="HeLo_dom"/>
</dbReference>
<evidence type="ECO:0000259" key="2">
    <source>
        <dbReference type="PROSITE" id="PS50837"/>
    </source>
</evidence>
<proteinExistence type="predicted"/>
<protein>
    <recommendedName>
        <fullName evidence="2">NACHT domain-containing protein</fullName>
    </recommendedName>
</protein>
<accession>A0AAD4I0L9</accession>
<dbReference type="InterPro" id="IPR056884">
    <property type="entry name" value="NPHP3-like_N"/>
</dbReference>
<dbReference type="InterPro" id="IPR027417">
    <property type="entry name" value="P-loop_NTPase"/>
</dbReference>
<comment type="caution">
    <text evidence="3">The sequence shown here is derived from an EMBL/GenBank/DDBJ whole genome shotgun (WGS) entry which is preliminary data.</text>
</comment>